<evidence type="ECO:0000313" key="19">
    <source>
        <dbReference type="Proteomes" id="UP000193986"/>
    </source>
</evidence>
<protein>
    <submittedName>
        <fullName evidence="18">Putative microtubule motor</fullName>
    </submittedName>
</protein>
<keyword evidence="5" id="KW-0493">Microtubule</keyword>
<evidence type="ECO:0000256" key="1">
    <source>
        <dbReference type="ARBA" id="ARBA00004245"/>
    </source>
</evidence>
<reference evidence="18 19" key="1">
    <citation type="submission" date="2016-07" db="EMBL/GenBank/DDBJ databases">
        <title>Pervasive Adenine N6-methylation of Active Genes in Fungi.</title>
        <authorList>
            <consortium name="DOE Joint Genome Institute"/>
            <person name="Mondo S.J."/>
            <person name="Dannebaum R.O."/>
            <person name="Kuo R.C."/>
            <person name="Labutti K."/>
            <person name="Haridas S."/>
            <person name="Kuo A."/>
            <person name="Salamov A."/>
            <person name="Ahrendt S.R."/>
            <person name="Lipzen A."/>
            <person name="Sullivan W."/>
            <person name="Andreopoulos W.B."/>
            <person name="Clum A."/>
            <person name="Lindquist E."/>
            <person name="Daum C."/>
            <person name="Ramamoorthy G.K."/>
            <person name="Gryganskyi A."/>
            <person name="Culley D."/>
            <person name="Magnuson J.K."/>
            <person name="James T.Y."/>
            <person name="O'Malley M.A."/>
            <person name="Stajich J.E."/>
            <person name="Spatafora J.W."/>
            <person name="Visel A."/>
            <person name="Grigoriev I.V."/>
        </authorList>
    </citation>
    <scope>NUCLEOTIDE SEQUENCE [LARGE SCALE GENOMIC DNA]</scope>
    <source>
        <strain evidence="18 19">68-887.2</strain>
    </source>
</reference>
<dbReference type="PROSITE" id="PS00411">
    <property type="entry name" value="KINESIN_MOTOR_1"/>
    <property type="match status" value="1"/>
</dbReference>
<dbReference type="InterPro" id="IPR047149">
    <property type="entry name" value="KIF11-like"/>
</dbReference>
<dbReference type="GO" id="GO:0005634">
    <property type="term" value="C:nucleus"/>
    <property type="evidence" value="ECO:0007669"/>
    <property type="project" value="TreeGrafter"/>
</dbReference>
<dbReference type="Pfam" id="PF13931">
    <property type="entry name" value="Microtub_bind"/>
    <property type="match status" value="1"/>
</dbReference>
<dbReference type="InterPro" id="IPR025901">
    <property type="entry name" value="Kinesin-assoc_MT-bd_dom"/>
</dbReference>
<dbReference type="PRINTS" id="PR00380">
    <property type="entry name" value="KINESINHEAVY"/>
</dbReference>
<dbReference type="InterPro" id="IPR047241">
    <property type="entry name" value="KIF11-like_kin_motor_dom"/>
</dbReference>
<sequence>MSRRPTNTKLPTMSRAASSASIAMPPPSRVPSARPPSVMSTTSAAQGRSDETESRSGSPKKAGRKTVVGKGKEKEAEGGEINIQVVVRVRGRSQQELASASPIITTTSGALGKQITIETTPVASSTLAAFTTASSYGAGGPTTKTYPFDKVFGPEADQTTVFTEVAEGMLDEVLAGYNCTIFAYGQTGTGKTFTMQGDLALSPLSAPKDEAGIVPRVLNRLFKLLEAGSYSEYLVKCSYVELYNEELRDLLSTDYDPTTASQRQPMSMNGQAPGGLKLYEDGKKGVLIQGLEEAGVRNLKEALAVLNKGCQRRQVAETKMNTESSRSHTIFSVTVHVKEEGMNGGEEVLRVGKFNLVDLAGSEAIGRSGATDKRAREAGMINQSLLTLGRVISALVEKGSHIPYRESKLTRLLQDSLGGRTKTCIVATVSPTRSNMEETLSTLDYAIRAKSIRNRPEINAHLTKTGLLKEYIGDIERLKNELLAAREKNGIYIPEEQWREMHETQSKQKSDYEEAKLRASACTVELATKKKEFDELSVKILATEAELEQVREAERQLIEMLEQTKVDLERKRVALEEEMAVSEAYIRGEERLDQVATGLKGVAEETVSDVGGLFDKLARKAKVLGTNTDTATRFGSDLQNLSKDLRHGLHKLHKVQDSFGRQVQTELQTLAKSTSETSHLEISSLEESFTSFDRLAQHLSNSIEQGSLDAASASSALVSVKDAIQVSVSEWAQGVSQKSTRMVDELLEHQSEHLSMVTAVLDSTADLVDAVISTARDHLAAETQASLQAKSLAQQASESEISRLRSQNLLLANLLAEEKAKTARLRTDLIGNLTNLIVDFTDTQDKSWSGVVARVQEENEHGIGAMEHYQGEVDAIHAQTASRAEDYQGELNVGTETCAKQRQAGQGALGHVRDGMRTRLEQYARETTGGAETCGRMVEGYCEQIAGQATDISAQGSSRATDQTGALSALSQGMSTMHDASVSRAQARIQDTTTMAQSLLSSNASSASTFNSTYKAAASAVSNMTDATARFLAEGIAEDVPTGITPRKRTYNVQTSWDRTEPRDAIIAKLRATTQVALETTPIPTVPSSTSIASDGSHESTASTNVAPPVSLSTSQMRAPSRSKLGKMGEKELPGDKIVLPPLGESGINLPRRVRK</sequence>
<dbReference type="InterPro" id="IPR027417">
    <property type="entry name" value="P-loop_NTPase"/>
</dbReference>
<dbReference type="PANTHER" id="PTHR47970:SF12">
    <property type="entry name" value="KINESIN FAMILY MEMBER 11"/>
    <property type="match status" value="1"/>
</dbReference>
<feature type="compositionally biased region" description="Low complexity" evidence="16">
    <location>
        <begin position="1083"/>
        <end position="1094"/>
    </location>
</feature>
<evidence type="ECO:0000256" key="4">
    <source>
        <dbReference type="ARBA" id="ARBA00022618"/>
    </source>
</evidence>
<comment type="caution">
    <text evidence="18">The sequence shown here is derived from an EMBL/GenBank/DDBJ whole genome shotgun (WGS) entry which is preliminary data.</text>
</comment>
<evidence type="ECO:0000256" key="11">
    <source>
        <dbReference type="ARBA" id="ARBA00023212"/>
    </source>
</evidence>
<keyword evidence="6 14" id="KW-0547">Nucleotide-binding</keyword>
<dbReference type="FunCoup" id="A0A1Y2AGR5">
    <property type="interactions" value="523"/>
</dbReference>
<evidence type="ECO:0000256" key="14">
    <source>
        <dbReference type="PROSITE-ProRule" id="PRU00283"/>
    </source>
</evidence>
<dbReference type="GO" id="GO:0008574">
    <property type="term" value="F:plus-end-directed microtubule motor activity"/>
    <property type="evidence" value="ECO:0007669"/>
    <property type="project" value="TreeGrafter"/>
</dbReference>
<dbReference type="AlphaFoldDB" id="A0A1Y2AGR5"/>
<evidence type="ECO:0000256" key="15">
    <source>
        <dbReference type="SAM" id="Coils"/>
    </source>
</evidence>
<dbReference type="InterPro" id="IPR019821">
    <property type="entry name" value="Kinesin_motor_CS"/>
</dbReference>
<keyword evidence="11" id="KW-0206">Cytoskeleton</keyword>
<dbReference type="GO" id="GO:0005876">
    <property type="term" value="C:spindle microtubule"/>
    <property type="evidence" value="ECO:0007669"/>
    <property type="project" value="TreeGrafter"/>
</dbReference>
<evidence type="ECO:0000256" key="16">
    <source>
        <dbReference type="SAM" id="MobiDB-lite"/>
    </source>
</evidence>
<dbReference type="GO" id="GO:0000073">
    <property type="term" value="P:initial mitotic spindle pole body separation"/>
    <property type="evidence" value="ECO:0007669"/>
    <property type="project" value="TreeGrafter"/>
</dbReference>
<dbReference type="Pfam" id="PF00225">
    <property type="entry name" value="Kinesin"/>
    <property type="match status" value="1"/>
</dbReference>
<dbReference type="SUPFAM" id="SSF52540">
    <property type="entry name" value="P-loop containing nucleoside triphosphate hydrolases"/>
    <property type="match status" value="1"/>
</dbReference>
<keyword evidence="12" id="KW-0131">Cell cycle</keyword>
<feature type="domain" description="Kinesin motor" evidence="17">
    <location>
        <begin position="82"/>
        <end position="452"/>
    </location>
</feature>
<dbReference type="GO" id="GO:0051301">
    <property type="term" value="P:cell division"/>
    <property type="evidence" value="ECO:0007669"/>
    <property type="project" value="UniProtKB-KW"/>
</dbReference>
<proteinExistence type="inferred from homology"/>
<dbReference type="GO" id="GO:0005524">
    <property type="term" value="F:ATP binding"/>
    <property type="evidence" value="ECO:0007669"/>
    <property type="project" value="UniProtKB-UniRule"/>
</dbReference>
<keyword evidence="7" id="KW-0498">Mitosis</keyword>
<feature type="region of interest" description="Disordered" evidence="16">
    <location>
        <begin position="1083"/>
        <end position="1156"/>
    </location>
</feature>
<evidence type="ECO:0000259" key="17">
    <source>
        <dbReference type="PROSITE" id="PS50067"/>
    </source>
</evidence>
<dbReference type="InterPro" id="IPR036961">
    <property type="entry name" value="Kinesin_motor_dom_sf"/>
</dbReference>
<dbReference type="OrthoDB" id="3176171at2759"/>
<dbReference type="SMART" id="SM00129">
    <property type="entry name" value="KISc"/>
    <property type="match status" value="1"/>
</dbReference>
<evidence type="ECO:0000256" key="2">
    <source>
        <dbReference type="ARBA" id="ARBA00022490"/>
    </source>
</evidence>
<keyword evidence="10 14" id="KW-0505">Motor protein</keyword>
<gene>
    <name evidence="18" type="ORF">BCR39DRAFT_553783</name>
</gene>
<accession>A0A1Y2AGR5</accession>
<feature type="compositionally biased region" description="Low complexity" evidence="16">
    <location>
        <begin position="30"/>
        <end position="40"/>
    </location>
</feature>
<dbReference type="FunFam" id="3.40.850.10:FF:000051">
    <property type="entry name" value="Kinesin-like protein bimC"/>
    <property type="match status" value="1"/>
</dbReference>
<dbReference type="CDD" id="cd01364">
    <property type="entry name" value="KISc_BimC_Eg5"/>
    <property type="match status" value="1"/>
</dbReference>
<keyword evidence="3" id="KW-0597">Phosphoprotein</keyword>
<feature type="compositionally biased region" description="Polar residues" evidence="16">
    <location>
        <begin position="1099"/>
        <end position="1118"/>
    </location>
</feature>
<dbReference type="EMBL" id="MCFC01000112">
    <property type="protein sequence ID" value="ORY21377.1"/>
    <property type="molecule type" value="Genomic_DNA"/>
</dbReference>
<dbReference type="InParanoid" id="A0A1Y2AGR5"/>
<evidence type="ECO:0000256" key="3">
    <source>
        <dbReference type="ARBA" id="ARBA00022553"/>
    </source>
</evidence>
<evidence type="ECO:0000313" key="18">
    <source>
        <dbReference type="EMBL" id="ORY21377.1"/>
    </source>
</evidence>
<comment type="similarity">
    <text evidence="13">Belongs to the TRAFAC class myosin-kinesin ATPase superfamily. Kinesin family. KIN-5/BimC subfamily.</text>
</comment>
<dbReference type="Proteomes" id="UP000193986">
    <property type="component" value="Unassembled WGS sequence"/>
</dbReference>
<evidence type="ECO:0000256" key="10">
    <source>
        <dbReference type="ARBA" id="ARBA00023175"/>
    </source>
</evidence>
<dbReference type="GO" id="GO:0007018">
    <property type="term" value="P:microtubule-based movement"/>
    <property type="evidence" value="ECO:0007669"/>
    <property type="project" value="InterPro"/>
</dbReference>
<dbReference type="STRING" id="71784.A0A1Y2AGR5"/>
<feature type="compositionally biased region" description="Polar residues" evidence="16">
    <location>
        <begin position="1"/>
        <end position="11"/>
    </location>
</feature>
<dbReference type="Gene3D" id="3.40.850.10">
    <property type="entry name" value="Kinesin motor domain"/>
    <property type="match status" value="1"/>
</dbReference>
<feature type="region of interest" description="Disordered" evidence="16">
    <location>
        <begin position="1"/>
        <end position="75"/>
    </location>
</feature>
<keyword evidence="19" id="KW-1185">Reference proteome</keyword>
<keyword evidence="8 14" id="KW-0067">ATP-binding</keyword>
<keyword evidence="4" id="KW-0132">Cell division</keyword>
<keyword evidence="2" id="KW-0963">Cytoplasm</keyword>
<dbReference type="PANTHER" id="PTHR47970">
    <property type="entry name" value="KINESIN-LIKE PROTEIN KIF11"/>
    <property type="match status" value="1"/>
</dbReference>
<evidence type="ECO:0000256" key="8">
    <source>
        <dbReference type="ARBA" id="ARBA00022840"/>
    </source>
</evidence>
<feature type="binding site" evidence="14">
    <location>
        <begin position="185"/>
        <end position="192"/>
    </location>
    <ligand>
        <name>ATP</name>
        <dbReference type="ChEBI" id="CHEBI:30616"/>
    </ligand>
</feature>
<evidence type="ECO:0000256" key="9">
    <source>
        <dbReference type="ARBA" id="ARBA00023054"/>
    </source>
</evidence>
<evidence type="ECO:0000256" key="7">
    <source>
        <dbReference type="ARBA" id="ARBA00022776"/>
    </source>
</evidence>
<dbReference type="PROSITE" id="PS50067">
    <property type="entry name" value="KINESIN_MOTOR_2"/>
    <property type="match status" value="1"/>
</dbReference>
<dbReference type="GO" id="GO:0072686">
    <property type="term" value="C:mitotic spindle"/>
    <property type="evidence" value="ECO:0007669"/>
    <property type="project" value="TreeGrafter"/>
</dbReference>
<keyword evidence="9 15" id="KW-0175">Coiled coil</keyword>
<dbReference type="InterPro" id="IPR001752">
    <property type="entry name" value="Kinesin_motor_dom"/>
</dbReference>
<feature type="compositionally biased region" description="Low complexity" evidence="16">
    <location>
        <begin position="13"/>
        <end position="23"/>
    </location>
</feature>
<evidence type="ECO:0000256" key="5">
    <source>
        <dbReference type="ARBA" id="ARBA00022701"/>
    </source>
</evidence>
<feature type="coiled-coil region" evidence="15">
    <location>
        <begin position="533"/>
        <end position="578"/>
    </location>
</feature>
<dbReference type="GO" id="GO:0008017">
    <property type="term" value="F:microtubule binding"/>
    <property type="evidence" value="ECO:0007669"/>
    <property type="project" value="InterPro"/>
</dbReference>
<evidence type="ECO:0000256" key="12">
    <source>
        <dbReference type="ARBA" id="ARBA00023306"/>
    </source>
</evidence>
<evidence type="ECO:0000256" key="6">
    <source>
        <dbReference type="ARBA" id="ARBA00022741"/>
    </source>
</evidence>
<name>A0A1Y2AGR5_9TREE</name>
<evidence type="ECO:0000256" key="13">
    <source>
        <dbReference type="ARBA" id="ARBA00034704"/>
    </source>
</evidence>
<organism evidence="18 19">
    <name type="scientific">Naematelia encephala</name>
    <dbReference type="NCBI Taxonomy" id="71784"/>
    <lineage>
        <taxon>Eukaryota</taxon>
        <taxon>Fungi</taxon>
        <taxon>Dikarya</taxon>
        <taxon>Basidiomycota</taxon>
        <taxon>Agaricomycotina</taxon>
        <taxon>Tremellomycetes</taxon>
        <taxon>Tremellales</taxon>
        <taxon>Naemateliaceae</taxon>
        <taxon>Naematelia</taxon>
    </lineage>
</organism>
<comment type="subcellular location">
    <subcellularLocation>
        <location evidence="1">Cytoplasm</location>
        <location evidence="1">Cytoskeleton</location>
    </subcellularLocation>
</comment>